<reference evidence="5 6" key="1">
    <citation type="journal article" date="2019" name="Commun. Biol.">
        <title>The bagworm genome reveals a unique fibroin gene that provides high tensile strength.</title>
        <authorList>
            <person name="Kono N."/>
            <person name="Nakamura H."/>
            <person name="Ohtoshi R."/>
            <person name="Tomita M."/>
            <person name="Numata K."/>
            <person name="Arakawa K."/>
        </authorList>
    </citation>
    <scope>NUCLEOTIDE SEQUENCE [LARGE SCALE GENOMIC DNA]</scope>
</reference>
<keyword evidence="2" id="KW-0863">Zinc-finger</keyword>
<sequence>MATRCERVPRNCDLQILKVTFVKNFRGRKNPLLMLNGFTYSSKNDYGNGRRLWYCSRRYTDDCKASVISNCGHYQVSPVPHNHDPPQERRTKIMISDRSINNEFICQYE</sequence>
<dbReference type="Proteomes" id="UP000299102">
    <property type="component" value="Unassembled WGS sequence"/>
</dbReference>
<evidence type="ECO:0000313" key="6">
    <source>
        <dbReference type="Proteomes" id="UP000299102"/>
    </source>
</evidence>
<dbReference type="InterPro" id="IPR007588">
    <property type="entry name" value="Znf_FLYWCH"/>
</dbReference>
<accession>A0A4C1WLJ3</accession>
<evidence type="ECO:0000313" key="5">
    <source>
        <dbReference type="EMBL" id="GBP52298.1"/>
    </source>
</evidence>
<organism evidence="5 6">
    <name type="scientific">Eumeta variegata</name>
    <name type="common">Bagworm moth</name>
    <name type="synonym">Eumeta japonica</name>
    <dbReference type="NCBI Taxonomy" id="151549"/>
    <lineage>
        <taxon>Eukaryota</taxon>
        <taxon>Metazoa</taxon>
        <taxon>Ecdysozoa</taxon>
        <taxon>Arthropoda</taxon>
        <taxon>Hexapoda</taxon>
        <taxon>Insecta</taxon>
        <taxon>Pterygota</taxon>
        <taxon>Neoptera</taxon>
        <taxon>Endopterygota</taxon>
        <taxon>Lepidoptera</taxon>
        <taxon>Glossata</taxon>
        <taxon>Ditrysia</taxon>
        <taxon>Tineoidea</taxon>
        <taxon>Psychidae</taxon>
        <taxon>Oiketicinae</taxon>
        <taxon>Eumeta</taxon>
    </lineage>
</organism>
<evidence type="ECO:0000256" key="3">
    <source>
        <dbReference type="ARBA" id="ARBA00022833"/>
    </source>
</evidence>
<gene>
    <name evidence="5" type="ORF">EVAR_9210_1</name>
</gene>
<dbReference type="Gene3D" id="2.20.25.240">
    <property type="match status" value="1"/>
</dbReference>
<evidence type="ECO:0000256" key="1">
    <source>
        <dbReference type="ARBA" id="ARBA00022723"/>
    </source>
</evidence>
<dbReference type="OrthoDB" id="7485060at2759"/>
<evidence type="ECO:0000256" key="2">
    <source>
        <dbReference type="ARBA" id="ARBA00022771"/>
    </source>
</evidence>
<dbReference type="AlphaFoldDB" id="A0A4C1WLJ3"/>
<keyword evidence="3" id="KW-0862">Zinc</keyword>
<dbReference type="EMBL" id="BGZK01000599">
    <property type="protein sequence ID" value="GBP52298.1"/>
    <property type="molecule type" value="Genomic_DNA"/>
</dbReference>
<keyword evidence="6" id="KW-1185">Reference proteome</keyword>
<keyword evidence="1" id="KW-0479">Metal-binding</keyword>
<comment type="caution">
    <text evidence="5">The sequence shown here is derived from an EMBL/GenBank/DDBJ whole genome shotgun (WGS) entry which is preliminary data.</text>
</comment>
<dbReference type="GO" id="GO:0008270">
    <property type="term" value="F:zinc ion binding"/>
    <property type="evidence" value="ECO:0007669"/>
    <property type="project" value="UniProtKB-KW"/>
</dbReference>
<evidence type="ECO:0000259" key="4">
    <source>
        <dbReference type="Pfam" id="PF04500"/>
    </source>
</evidence>
<feature type="domain" description="FLYWCH-type" evidence="4">
    <location>
        <begin position="28"/>
        <end position="83"/>
    </location>
</feature>
<protein>
    <recommendedName>
        <fullName evidence="4">FLYWCH-type domain-containing protein</fullName>
    </recommendedName>
</protein>
<proteinExistence type="predicted"/>
<dbReference type="Pfam" id="PF04500">
    <property type="entry name" value="FLYWCH"/>
    <property type="match status" value="1"/>
</dbReference>
<name>A0A4C1WLJ3_EUMVA</name>